<keyword evidence="4" id="KW-1185">Reference proteome</keyword>
<dbReference type="SUPFAM" id="SSF56300">
    <property type="entry name" value="Metallo-dependent phosphatases"/>
    <property type="match status" value="1"/>
</dbReference>
<feature type="region of interest" description="Disordered" evidence="1">
    <location>
        <begin position="329"/>
        <end position="354"/>
    </location>
</feature>
<evidence type="ECO:0000256" key="1">
    <source>
        <dbReference type="SAM" id="MobiDB-lite"/>
    </source>
</evidence>
<gene>
    <name evidence="3" type="ORF">R8Z58_09100</name>
</gene>
<comment type="caution">
    <text evidence="3">The sequence shown here is derived from an EMBL/GenBank/DDBJ whole genome shotgun (WGS) entry which is preliminary data.</text>
</comment>
<dbReference type="InterPro" id="IPR029052">
    <property type="entry name" value="Metallo-depent_PP-like"/>
</dbReference>
<dbReference type="Pfam" id="PF00932">
    <property type="entry name" value="LTD"/>
    <property type="match status" value="2"/>
</dbReference>
<protein>
    <submittedName>
        <fullName evidence="3">Lamin tail domain-containing protein</fullName>
    </submittedName>
</protein>
<dbReference type="EMBL" id="JAWQEV010000002">
    <property type="protein sequence ID" value="MDW4572925.1"/>
    <property type="molecule type" value="Genomic_DNA"/>
</dbReference>
<organism evidence="3 4">
    <name type="scientific">Microbacterium arthrosphaerae</name>
    <dbReference type="NCBI Taxonomy" id="792652"/>
    <lineage>
        <taxon>Bacteria</taxon>
        <taxon>Bacillati</taxon>
        <taxon>Actinomycetota</taxon>
        <taxon>Actinomycetes</taxon>
        <taxon>Micrococcales</taxon>
        <taxon>Microbacteriaceae</taxon>
        <taxon>Microbacterium</taxon>
    </lineage>
</organism>
<reference evidence="3 4" key="1">
    <citation type="submission" date="2023-11" db="EMBL/GenBank/DDBJ databases">
        <title>Draft genome sequence of Microbacterium arthrosphaerae JCM 30492.</title>
        <authorList>
            <person name="Zhang G."/>
            <person name="Ding Y."/>
        </authorList>
    </citation>
    <scope>NUCLEOTIDE SEQUENCE [LARGE SCALE GENOMIC DNA]</scope>
    <source>
        <strain evidence="3 4">JCM 30492</strain>
    </source>
</reference>
<sequence>MTTSLATLGVLVLVATVVGEPADAIVPDLPVSGADGGGRVVVSEIAPAGVRGGRDGFFELENPAGRPIDLTGFAVFRCDGEGVRTRLTDPEADLRGVVLGAGERRVFATTRLDERGYGIIVIDPGGKTVDAVAVYSDDPAPMMSECGGHAELPVTTAAALGESWQRVGSSASDPTWVRARATPGSGNAVPAPAPGEVRIEEIAAAGPGGHGDDVLELRNTGSTPVDLGGWRLYRCTATGAAPSDALQHVFAPGLSLAPGARLVVGGPGFSGVADVQTTTSLADTVSGALLTTADGRRVDGVGVSSREDTACQTGRVKLPASLDYRAGESWQRQDDGGFTTAGRTPGAPNAAGEGRVAASVSSLSADGRRPGVAISEIATDPVIEGAVRHNFVEIANYGSLDVDISGWTLVACGADGFPRFDDLARIPAGTQLAAGTTWTAALTGTPAAADADARYETALELAGAGAWLQDASGERVDSVGIYHRNEMDGSVAQESPCTNGLPLPTFAVDRLRGETLQRTAFTGDDASDFAPGAATPGRMTAPQAHAPDDLVTQALALARRQRAAEPTPIETAAVGSPAAAATAPRGQALEVVAAYAGATAAPLTTLATPGEREAGVTDLIARDDGYDLPYLRLRVRLPEQGATVTWQGRTVGRAEVRLSVWAPAPDRPGSGVWRVLDAAAGEGTGTDAATDAALRLDGAVREAEVADGVADLLVQVVPRAESAAADADGIADPDDYDVAVGHLTDTQYYSEAYPEVYAAEVAWLAANADARKIGFVTHTGDLVQNWIDPGQPDDRARREYAVASRMQRVLDDAGIANSVLPGNHDNKRGVTNDLFNEYFGPDRYRDQPWYGGSIAAGDNSANWSRFEAAGAAFLMLSLPYAYGEREIAWAEDVVAAHPDANVILSTHEHLTPAGAGHDAERSSTSRWVSRGDELWERVVAPHRNVVLVLSGHFHGLGAIVTEDAGGIPGHTVVEALADYQEFRTPTGERATGFQRLLQLDLAAGVLAVDTFSVPLQATASHPYDYSQFLPDDGDEATPSNERPWRILAQGLQHRYTAADDAFAVSLSLQHAKAVATDALTVLPD</sequence>
<dbReference type="Proteomes" id="UP001283109">
    <property type="component" value="Unassembled WGS sequence"/>
</dbReference>
<evidence type="ECO:0000313" key="4">
    <source>
        <dbReference type="Proteomes" id="UP001283109"/>
    </source>
</evidence>
<evidence type="ECO:0000259" key="2">
    <source>
        <dbReference type="PROSITE" id="PS51841"/>
    </source>
</evidence>
<evidence type="ECO:0000313" key="3">
    <source>
        <dbReference type="EMBL" id="MDW4572925.1"/>
    </source>
</evidence>
<dbReference type="InterPro" id="IPR051918">
    <property type="entry name" value="STPP_CPPED1"/>
</dbReference>
<dbReference type="PANTHER" id="PTHR43143">
    <property type="entry name" value="METALLOPHOSPHOESTERASE, CALCINEURIN SUPERFAMILY"/>
    <property type="match status" value="1"/>
</dbReference>
<dbReference type="InterPro" id="IPR036415">
    <property type="entry name" value="Lamin_tail_dom_sf"/>
</dbReference>
<name>A0ABU4H0Z1_9MICO</name>
<feature type="domain" description="LTD" evidence="2">
    <location>
        <begin position="185"/>
        <end position="305"/>
    </location>
</feature>
<dbReference type="InterPro" id="IPR001322">
    <property type="entry name" value="Lamin_tail_dom"/>
</dbReference>
<proteinExistence type="predicted"/>
<dbReference type="PROSITE" id="PS51841">
    <property type="entry name" value="LTD"/>
    <property type="match status" value="2"/>
</dbReference>
<dbReference type="Gene3D" id="2.60.40.1260">
    <property type="entry name" value="Lamin Tail domain"/>
    <property type="match status" value="2"/>
</dbReference>
<dbReference type="PANTHER" id="PTHR43143:SF5">
    <property type="entry name" value="SECRETED PROTEIN"/>
    <property type="match status" value="1"/>
</dbReference>
<dbReference type="SUPFAM" id="SSF74853">
    <property type="entry name" value="Lamin A/C globular tail domain"/>
    <property type="match status" value="2"/>
</dbReference>
<feature type="domain" description="LTD" evidence="2">
    <location>
        <begin position="354"/>
        <end position="483"/>
    </location>
</feature>
<accession>A0ABU4H0Z1</accession>
<dbReference type="RefSeq" id="WP_318353431.1">
    <property type="nucleotide sequence ID" value="NZ_JAWQEV010000002.1"/>
</dbReference>
<dbReference type="Gene3D" id="3.60.21.10">
    <property type="match status" value="1"/>
</dbReference>